<dbReference type="NCBIfam" id="TIGR01785">
    <property type="entry name" value="TonB-hemin"/>
    <property type="match status" value="1"/>
</dbReference>
<dbReference type="InterPro" id="IPR012910">
    <property type="entry name" value="Plug_dom"/>
</dbReference>
<accession>A0ABS6IDK7</accession>
<comment type="caution">
    <text evidence="9">The sequence shown here is derived from an EMBL/GenBank/DDBJ whole genome shotgun (WGS) entry which is preliminary data.</text>
</comment>
<keyword evidence="3" id="KW-1134">Transmembrane beta strand</keyword>
<keyword evidence="3" id="KW-0812">Transmembrane</keyword>
<evidence type="ECO:0000259" key="8">
    <source>
        <dbReference type="Pfam" id="PF07715"/>
    </source>
</evidence>
<comment type="similarity">
    <text evidence="1 3 4">Belongs to the TonB-dependent receptor family.</text>
</comment>
<evidence type="ECO:0000256" key="1">
    <source>
        <dbReference type="ARBA" id="ARBA00009810"/>
    </source>
</evidence>
<keyword evidence="9" id="KW-0675">Receptor</keyword>
<keyword evidence="3" id="KW-0813">Transport</keyword>
<dbReference type="InterPro" id="IPR000531">
    <property type="entry name" value="Beta-barrel_TonB"/>
</dbReference>
<keyword evidence="10" id="KW-1185">Reference proteome</keyword>
<dbReference type="Pfam" id="PF07715">
    <property type="entry name" value="Plug"/>
    <property type="match status" value="1"/>
</dbReference>
<proteinExistence type="inferred from homology"/>
<reference evidence="9 10" key="1">
    <citation type="submission" date="2021-06" db="EMBL/GenBank/DDBJ databases">
        <authorList>
            <person name="Lee D.H."/>
        </authorList>
    </citation>
    <scope>NUCLEOTIDE SEQUENCE [LARGE SCALE GENOMIC DNA]</scope>
    <source>
        <strain evidence="9 10">MMS21-HV4-11</strain>
    </source>
</reference>
<evidence type="ECO:0000313" key="10">
    <source>
        <dbReference type="Proteomes" id="UP000727907"/>
    </source>
</evidence>
<keyword evidence="3" id="KW-0998">Cell outer membrane</keyword>
<dbReference type="InterPro" id="IPR039426">
    <property type="entry name" value="TonB-dep_rcpt-like"/>
</dbReference>
<keyword evidence="4" id="KW-0798">TonB box</keyword>
<evidence type="ECO:0000256" key="3">
    <source>
        <dbReference type="PROSITE-ProRule" id="PRU01360"/>
    </source>
</evidence>
<keyword evidence="2 6" id="KW-0732">Signal</keyword>
<dbReference type="InterPro" id="IPR010949">
    <property type="entry name" value="TonB_Hb/transfer/lactofer_rcpt"/>
</dbReference>
<comment type="subcellular location">
    <subcellularLocation>
        <location evidence="3">Cell outer membrane</location>
        <topology evidence="3">Multi-pass membrane protein</topology>
    </subcellularLocation>
</comment>
<evidence type="ECO:0000256" key="5">
    <source>
        <dbReference type="SAM" id="MobiDB-lite"/>
    </source>
</evidence>
<feature type="chain" id="PRO_5046229380" evidence="6">
    <location>
        <begin position="27"/>
        <end position="748"/>
    </location>
</feature>
<evidence type="ECO:0000256" key="4">
    <source>
        <dbReference type="RuleBase" id="RU003357"/>
    </source>
</evidence>
<dbReference type="InterPro" id="IPR011276">
    <property type="entry name" value="TonB_haem/Hb_rcpt"/>
</dbReference>
<dbReference type="PROSITE" id="PS52016">
    <property type="entry name" value="TONB_DEPENDENT_REC_3"/>
    <property type="match status" value="1"/>
</dbReference>
<feature type="region of interest" description="Disordered" evidence="5">
    <location>
        <begin position="27"/>
        <end position="47"/>
    </location>
</feature>
<dbReference type="PANTHER" id="PTHR30069:SF29">
    <property type="entry name" value="HEMOGLOBIN AND HEMOGLOBIN-HAPTOGLOBIN-BINDING PROTEIN 1-RELATED"/>
    <property type="match status" value="1"/>
</dbReference>
<feature type="signal peptide" evidence="6">
    <location>
        <begin position="1"/>
        <end position="26"/>
    </location>
</feature>
<evidence type="ECO:0000256" key="6">
    <source>
        <dbReference type="SAM" id="SignalP"/>
    </source>
</evidence>
<evidence type="ECO:0000313" key="9">
    <source>
        <dbReference type="EMBL" id="MBU8872684.1"/>
    </source>
</evidence>
<evidence type="ECO:0000259" key="7">
    <source>
        <dbReference type="Pfam" id="PF00593"/>
    </source>
</evidence>
<sequence>MKTRALLYALMATTAVGAFLTAPASAQTSTAPPVADPTQPAPATHGVPTQLDAVTTAAMRSRRPLDDVPATVSVITTENIDRENMQDVRDLVRNEPGVTVGNNPNRAGFQNFVIRGIGGNRVLLMVDGMRTPDFPDSNQGAGTYSREQPDLEDIKRVEIIRGPASALYGSDAIGGVVAYTTKDPGDYMRDGKNFYASAKAAYSGANQQFSESFTGAVRSGNVEFMGIYTRRDGDQYTPAQTMIAPNPTTWSNNNFFAKLVIKPTEVDTIRLTGTYSDGVQSTNILTGIGRFPSLFASIYDEWGKDYTQTYRISAQWEHNAPIGFIDRLSFLAYFNSVNTQADTYQLRGALNGVIPSNARTSQFYYNQNVAGAELQMHTDANIGGLDNFFTYGLSFAYTTTTRPRDRWQITLATGARTQVVGGETYPNKNFPDTDTVQAGIYVQDEISALGGRLKITPAVRLDYYSMTPDPDKYFWNSTGATLNVVPQASTYVSASPKLGLLYHFNDTYSGYFQYATGFRAPPYDNANFGFTNTASFYQILPNANLKPETANSFEVGLRGKYENGSSWQLTGFYNLYNNFLETTVVGMVGPVTQFQYVNLTNVTIWGIEARGEYRFAPEWAVAGWTAFAQGTDTRTGLPVDSVSPWTTQARIRYGFDKGLVAQLIGTVAAAHSAVSSPTAFQAPAYFNLDATVGYVINDHFKVNAGAFNITNAKYWNSPDMVGIQASNPQLDLYAQPGRYFGVNLTAKW</sequence>
<evidence type="ECO:0000256" key="2">
    <source>
        <dbReference type="ARBA" id="ARBA00022729"/>
    </source>
</evidence>
<protein>
    <submittedName>
        <fullName evidence="9">TonB-dependent hemoglobin/transferrin/lactoferrin family receptor</fullName>
    </submittedName>
</protein>
<name>A0ABS6IDK7_9HYPH</name>
<feature type="domain" description="TonB-dependent receptor-like beta-barrel" evidence="7">
    <location>
        <begin position="274"/>
        <end position="709"/>
    </location>
</feature>
<dbReference type="PANTHER" id="PTHR30069">
    <property type="entry name" value="TONB-DEPENDENT OUTER MEMBRANE RECEPTOR"/>
    <property type="match status" value="1"/>
</dbReference>
<dbReference type="EMBL" id="JAHOPB010000001">
    <property type="protein sequence ID" value="MBU8872684.1"/>
    <property type="molecule type" value="Genomic_DNA"/>
</dbReference>
<dbReference type="CDD" id="cd01347">
    <property type="entry name" value="ligand_gated_channel"/>
    <property type="match status" value="1"/>
</dbReference>
<gene>
    <name evidence="9" type="ORF">KQ910_02870</name>
</gene>
<dbReference type="NCBIfam" id="TIGR01786">
    <property type="entry name" value="TonB-hemlactrns"/>
    <property type="match status" value="1"/>
</dbReference>
<dbReference type="Proteomes" id="UP000727907">
    <property type="component" value="Unassembled WGS sequence"/>
</dbReference>
<dbReference type="RefSeq" id="WP_216956981.1">
    <property type="nucleotide sequence ID" value="NZ_JAHOPB010000001.1"/>
</dbReference>
<organism evidence="9 10">
    <name type="scientific">Reyranella humidisoli</name>
    <dbReference type="NCBI Taxonomy" id="2849149"/>
    <lineage>
        <taxon>Bacteria</taxon>
        <taxon>Pseudomonadati</taxon>
        <taxon>Pseudomonadota</taxon>
        <taxon>Alphaproteobacteria</taxon>
        <taxon>Hyphomicrobiales</taxon>
        <taxon>Reyranellaceae</taxon>
        <taxon>Reyranella</taxon>
    </lineage>
</organism>
<dbReference type="Pfam" id="PF00593">
    <property type="entry name" value="TonB_dep_Rec_b-barrel"/>
    <property type="match status" value="1"/>
</dbReference>
<keyword evidence="3 4" id="KW-0472">Membrane</keyword>
<feature type="domain" description="TonB-dependent receptor plug" evidence="8">
    <location>
        <begin position="65"/>
        <end position="176"/>
    </location>
</feature>